<dbReference type="PANTHER" id="PTHR42981:SF2">
    <property type="entry name" value="PYRUVATE DEHYDROGENASE [UBIQUINONE]"/>
    <property type="match status" value="1"/>
</dbReference>
<evidence type="ECO:0000313" key="4">
    <source>
        <dbReference type="Proteomes" id="UP000672934"/>
    </source>
</evidence>
<proteinExistence type="predicted"/>
<dbReference type="InterPro" id="IPR029061">
    <property type="entry name" value="THDP-binding"/>
</dbReference>
<dbReference type="EC" id="1.2.5.1" evidence="3"/>
<dbReference type="Proteomes" id="UP000672934">
    <property type="component" value="Unassembled WGS sequence"/>
</dbReference>
<sequence length="207" mass="21863">MVDQAAADDAIFTADVGTPTLWAVRYLTMNGKRQLHGSFNHGSMANAMPQALGAQAAYPGRQVVSLSGDGGLSMLLGDLLSARQLALPIKIVVFNNSLLGFVSMELKAAGLLDTNVDLSQTDFAAIARAAGIAGIRVESSEDLPQALKDTFANDGPALVDVVTAKRELAMPPKIELAHAKGFSLYMLRAILSGRGDEIVDLVKTNLR</sequence>
<dbReference type="InterPro" id="IPR047212">
    <property type="entry name" value="TPP_POXB-like"/>
</dbReference>
<evidence type="ECO:0000313" key="3">
    <source>
        <dbReference type="EMBL" id="CAG2152751.1"/>
    </source>
</evidence>
<dbReference type="EMBL" id="CAJPUY010000019">
    <property type="protein sequence ID" value="CAG2152751.1"/>
    <property type="molecule type" value="Genomic_DNA"/>
</dbReference>
<protein>
    <submittedName>
        <fullName evidence="3">Pyruvate dehydrogenase [ubiquinone]</fullName>
        <ecNumber evidence="3">1.2.5.1</ecNumber>
    </submittedName>
</protein>
<dbReference type="GO" id="GO:0000287">
    <property type="term" value="F:magnesium ion binding"/>
    <property type="evidence" value="ECO:0007669"/>
    <property type="project" value="InterPro"/>
</dbReference>
<feature type="domain" description="Thiamine pyrophosphate enzyme TPP-binding" evidence="2">
    <location>
        <begin position="15"/>
        <end position="161"/>
    </location>
</feature>
<evidence type="ECO:0000259" key="2">
    <source>
        <dbReference type="Pfam" id="PF02775"/>
    </source>
</evidence>
<gene>
    <name evidence="3" type="primary">poxB_1</name>
    <name evidence="3" type="ORF">LMG31506_04658</name>
</gene>
<keyword evidence="4" id="KW-1185">Reference proteome</keyword>
<keyword evidence="1" id="KW-0786">Thiamine pyrophosphate</keyword>
<evidence type="ECO:0000256" key="1">
    <source>
        <dbReference type="ARBA" id="ARBA00023052"/>
    </source>
</evidence>
<keyword evidence="3" id="KW-0670">Pyruvate</keyword>
<reference evidence="3" key="1">
    <citation type="submission" date="2021-03" db="EMBL/GenBank/DDBJ databases">
        <authorList>
            <person name="Peeters C."/>
        </authorList>
    </citation>
    <scope>NUCLEOTIDE SEQUENCE</scope>
    <source>
        <strain evidence="3">LMG 31506</strain>
    </source>
</reference>
<dbReference type="AlphaFoldDB" id="A0A916IXM4"/>
<dbReference type="GO" id="GO:0044281">
    <property type="term" value="P:small molecule metabolic process"/>
    <property type="evidence" value="ECO:0007669"/>
    <property type="project" value="UniProtKB-ARBA"/>
</dbReference>
<dbReference type="SUPFAM" id="SSF52518">
    <property type="entry name" value="Thiamin diphosphate-binding fold (THDP-binding)"/>
    <property type="match status" value="1"/>
</dbReference>
<accession>A0A916IXM4</accession>
<dbReference type="PANTHER" id="PTHR42981">
    <property type="entry name" value="PYRUVATE DEHYDROGENASE [UBIQUINONE]"/>
    <property type="match status" value="1"/>
</dbReference>
<dbReference type="InterPro" id="IPR011766">
    <property type="entry name" value="TPP_enzyme_TPP-bd"/>
</dbReference>
<dbReference type="GO" id="GO:0030976">
    <property type="term" value="F:thiamine pyrophosphate binding"/>
    <property type="evidence" value="ECO:0007669"/>
    <property type="project" value="InterPro"/>
</dbReference>
<dbReference type="InterPro" id="IPR047211">
    <property type="entry name" value="POXB-like"/>
</dbReference>
<dbReference type="CDD" id="cd02014">
    <property type="entry name" value="TPP_POX"/>
    <property type="match status" value="1"/>
</dbReference>
<dbReference type="InterPro" id="IPR000399">
    <property type="entry name" value="TPP-bd_CS"/>
</dbReference>
<dbReference type="GO" id="GO:0052737">
    <property type="term" value="F:pyruvate dehydrogenase (quinone) activity"/>
    <property type="evidence" value="ECO:0007669"/>
    <property type="project" value="UniProtKB-EC"/>
</dbReference>
<comment type="caution">
    <text evidence="3">The sequence shown here is derived from an EMBL/GenBank/DDBJ whole genome shotgun (WGS) entry which is preliminary data.</text>
</comment>
<organism evidence="3 4">
    <name type="scientific">Cupriavidus yeoncheonensis</name>
    <dbReference type="NCBI Taxonomy" id="1462994"/>
    <lineage>
        <taxon>Bacteria</taxon>
        <taxon>Pseudomonadati</taxon>
        <taxon>Pseudomonadota</taxon>
        <taxon>Betaproteobacteria</taxon>
        <taxon>Burkholderiales</taxon>
        <taxon>Burkholderiaceae</taxon>
        <taxon>Cupriavidus</taxon>
    </lineage>
</organism>
<name>A0A916IXM4_9BURK</name>
<dbReference type="PROSITE" id="PS00187">
    <property type="entry name" value="TPP_ENZYMES"/>
    <property type="match status" value="1"/>
</dbReference>
<dbReference type="Pfam" id="PF02775">
    <property type="entry name" value="TPP_enzyme_C"/>
    <property type="match status" value="1"/>
</dbReference>
<keyword evidence="3" id="KW-0560">Oxidoreductase</keyword>
<dbReference type="Gene3D" id="3.40.50.970">
    <property type="match status" value="1"/>
</dbReference>